<reference evidence="1 2" key="1">
    <citation type="journal article" date="2013" name="PLoS ONE">
        <title>Genomic and secretomic analyses reveal unique features of the lignocellulolytic enzyme system of Penicillium decumbens.</title>
        <authorList>
            <person name="Liu G."/>
            <person name="Zhang L."/>
            <person name="Wei X."/>
            <person name="Zou G."/>
            <person name="Qin Y."/>
            <person name="Ma L."/>
            <person name="Li J."/>
            <person name="Zheng H."/>
            <person name="Wang S."/>
            <person name="Wang C."/>
            <person name="Xun L."/>
            <person name="Zhao G.-P."/>
            <person name="Zhou Z."/>
            <person name="Qu Y."/>
        </authorList>
    </citation>
    <scope>NUCLEOTIDE SEQUENCE [LARGE SCALE GENOMIC DNA]</scope>
    <source>
        <strain evidence="2">114-2 / CGMCC 5302</strain>
    </source>
</reference>
<evidence type="ECO:0000313" key="1">
    <source>
        <dbReference type="EMBL" id="EPS31629.1"/>
    </source>
</evidence>
<proteinExistence type="predicted"/>
<dbReference type="Proteomes" id="UP000019376">
    <property type="component" value="Unassembled WGS sequence"/>
</dbReference>
<organism evidence="1 2">
    <name type="scientific">Penicillium oxalicum (strain 114-2 / CGMCC 5302)</name>
    <name type="common">Penicillium decumbens</name>
    <dbReference type="NCBI Taxonomy" id="933388"/>
    <lineage>
        <taxon>Eukaryota</taxon>
        <taxon>Fungi</taxon>
        <taxon>Dikarya</taxon>
        <taxon>Ascomycota</taxon>
        <taxon>Pezizomycotina</taxon>
        <taxon>Eurotiomycetes</taxon>
        <taxon>Eurotiomycetidae</taxon>
        <taxon>Eurotiales</taxon>
        <taxon>Aspergillaceae</taxon>
        <taxon>Penicillium</taxon>
    </lineage>
</organism>
<dbReference type="HOGENOM" id="CLU_1907387_0_0_1"/>
<protein>
    <submittedName>
        <fullName evidence="1">Uncharacterized protein</fullName>
    </submittedName>
</protein>
<gene>
    <name evidence="1" type="ORF">PDE_06584</name>
</gene>
<dbReference type="AlphaFoldDB" id="S7ZMP9"/>
<name>S7ZMP9_PENO1</name>
<sequence length="133" mass="14430">MIAEVGLGPALDLADIAEPFNHAMCRRLTASLLAGPPEQHQRAPSFPMIIFGFLHIHQPVLVSLPAIDGCPLPDRAKDREDPWRGGGGGGEDCAGLKRADCHEDCLKQRQDSRMHPCRHAVVGFVAAEIDPIH</sequence>
<keyword evidence="2" id="KW-1185">Reference proteome</keyword>
<accession>S7ZMP9</accession>
<evidence type="ECO:0000313" key="2">
    <source>
        <dbReference type="Proteomes" id="UP000019376"/>
    </source>
</evidence>
<dbReference type="EMBL" id="KB644413">
    <property type="protein sequence ID" value="EPS31629.1"/>
    <property type="molecule type" value="Genomic_DNA"/>
</dbReference>